<feature type="chain" id="PRO_5045577936" description="Repeat protein (TIGR03806 family)" evidence="1">
    <location>
        <begin position="27"/>
        <end position="365"/>
    </location>
</feature>
<keyword evidence="1" id="KW-0732">Signal</keyword>
<comment type="caution">
    <text evidence="2">The sequence shown here is derived from an EMBL/GenBank/DDBJ whole genome shotgun (WGS) entry which is preliminary data.</text>
</comment>
<gene>
    <name evidence="2" type="ORF">ABS766_15010</name>
</gene>
<accession>A0ABW8Z0J6</accession>
<reference evidence="2 3" key="1">
    <citation type="submission" date="2024-06" db="EMBL/GenBank/DDBJ databases">
        <authorList>
            <person name="Kaempfer P."/>
            <person name="Viver T."/>
        </authorList>
    </citation>
    <scope>NUCLEOTIDE SEQUENCE [LARGE SCALE GENOMIC DNA]</scope>
    <source>
        <strain evidence="2 3">ST-119</strain>
    </source>
</reference>
<organism evidence="2 3">
    <name type="scientific">Flavobacterium rhizosphaerae</name>
    <dbReference type="NCBI Taxonomy" id="3163298"/>
    <lineage>
        <taxon>Bacteria</taxon>
        <taxon>Pseudomonadati</taxon>
        <taxon>Bacteroidota</taxon>
        <taxon>Flavobacteriia</taxon>
        <taxon>Flavobacteriales</taxon>
        <taxon>Flavobacteriaceae</taxon>
        <taxon>Flavobacterium</taxon>
    </lineage>
</organism>
<evidence type="ECO:0000313" key="3">
    <source>
        <dbReference type="Proteomes" id="UP001629156"/>
    </source>
</evidence>
<dbReference type="PROSITE" id="PS51257">
    <property type="entry name" value="PROKAR_LIPOPROTEIN"/>
    <property type="match status" value="1"/>
</dbReference>
<sequence>MKQNYSLPLLLSAFLTVLLFSCQSDNEDDYDEIITQIESPVVMDLAQVPYPNLSDYHFFEGELKNLQPASRVIPYDLNSTLFTDYAKKKRFVWMPDGLKATYAADGETLNFPVGTALLKTFYYDSTTDDDVPNIIETRVMIKKESGWMFANYVWNQDKTEATLNTMQQEVRVSWMHNGEERMARYKIPATASCIMCHDLNDVATTIGTKPQNLNKQYNYADGTENQLSKWMATGYLNTVPQNITSTVNWTDETQPLELRVRSYLDINCAHCHNPGAYCGYTPMNFQFGVTDLPQNLGVCNEPVDFVTSGQEYIVDGQDIENSLLHYRMNNNIQSEMMPPIGRSVVDEEALQMIAEWISTMETQCP</sequence>
<protein>
    <recommendedName>
        <fullName evidence="4">Repeat protein (TIGR03806 family)</fullName>
    </recommendedName>
</protein>
<name>A0ABW8Z0J6_9FLAO</name>
<dbReference type="InterPro" id="IPR036280">
    <property type="entry name" value="Multihaem_cyt_sf"/>
</dbReference>
<keyword evidence="3" id="KW-1185">Reference proteome</keyword>
<feature type="signal peptide" evidence="1">
    <location>
        <begin position="1"/>
        <end position="26"/>
    </location>
</feature>
<proteinExistence type="predicted"/>
<evidence type="ECO:0000313" key="2">
    <source>
        <dbReference type="EMBL" id="MFL9845727.1"/>
    </source>
</evidence>
<dbReference type="EMBL" id="JBELPZ010000021">
    <property type="protein sequence ID" value="MFL9845727.1"/>
    <property type="molecule type" value="Genomic_DNA"/>
</dbReference>
<evidence type="ECO:0008006" key="4">
    <source>
        <dbReference type="Google" id="ProtNLM"/>
    </source>
</evidence>
<dbReference type="Proteomes" id="UP001629156">
    <property type="component" value="Unassembled WGS sequence"/>
</dbReference>
<evidence type="ECO:0000256" key="1">
    <source>
        <dbReference type="SAM" id="SignalP"/>
    </source>
</evidence>
<dbReference type="SUPFAM" id="SSF48695">
    <property type="entry name" value="Multiheme cytochromes"/>
    <property type="match status" value="1"/>
</dbReference>